<reference evidence="3" key="2">
    <citation type="journal article" date="2023" name="IMA Fungus">
        <title>Comparative genomic study of the Penicillium genus elucidates a diverse pangenome and 15 lateral gene transfer events.</title>
        <authorList>
            <person name="Petersen C."/>
            <person name="Sorensen T."/>
            <person name="Nielsen M.R."/>
            <person name="Sondergaard T.E."/>
            <person name="Sorensen J.L."/>
            <person name="Fitzpatrick D.A."/>
            <person name="Frisvad J.C."/>
            <person name="Nielsen K.L."/>
        </authorList>
    </citation>
    <scope>NUCLEOTIDE SEQUENCE</scope>
    <source>
        <strain evidence="3">IBT 17660</strain>
    </source>
</reference>
<dbReference type="OrthoDB" id="2998174at2759"/>
<dbReference type="Gene3D" id="1.10.600.10">
    <property type="entry name" value="Farnesyl Diphosphate Synthase"/>
    <property type="match status" value="1"/>
</dbReference>
<keyword evidence="2" id="KW-0456">Lyase</keyword>
<dbReference type="SFLD" id="SFLDS00005">
    <property type="entry name" value="Isoprenoid_Synthase_Type_I"/>
    <property type="match status" value="1"/>
</dbReference>
<dbReference type="InterPro" id="IPR024652">
    <property type="entry name" value="Trichodiene_synth"/>
</dbReference>
<dbReference type="InterPro" id="IPR008949">
    <property type="entry name" value="Isoprenoid_synthase_dom_sf"/>
</dbReference>
<evidence type="ECO:0000256" key="1">
    <source>
        <dbReference type="ARBA" id="ARBA00007946"/>
    </source>
</evidence>
<evidence type="ECO:0000313" key="4">
    <source>
        <dbReference type="Proteomes" id="UP001147760"/>
    </source>
</evidence>
<keyword evidence="4" id="KW-1185">Reference proteome</keyword>
<accession>A0A9W9WJL9</accession>
<reference evidence="3" key="1">
    <citation type="submission" date="2022-12" db="EMBL/GenBank/DDBJ databases">
        <authorList>
            <person name="Petersen C."/>
        </authorList>
    </citation>
    <scope>NUCLEOTIDE SEQUENCE</scope>
    <source>
        <strain evidence="3">IBT 17660</strain>
    </source>
</reference>
<evidence type="ECO:0000313" key="3">
    <source>
        <dbReference type="EMBL" id="KAJ5466234.1"/>
    </source>
</evidence>
<dbReference type="GO" id="GO:0016838">
    <property type="term" value="F:carbon-oxygen lyase activity, acting on phosphates"/>
    <property type="evidence" value="ECO:0007669"/>
    <property type="project" value="InterPro"/>
</dbReference>
<name>A0A9W9WJL9_9EURO</name>
<evidence type="ECO:0000256" key="2">
    <source>
        <dbReference type="ARBA" id="ARBA00023239"/>
    </source>
</evidence>
<comment type="caution">
    <text evidence="3">The sequence shown here is derived from an EMBL/GenBank/DDBJ whole genome shotgun (WGS) entry which is preliminary data.</text>
</comment>
<dbReference type="SFLD" id="SFLDG01021">
    <property type="entry name" value="Trichodiene_Synthase_Like"/>
    <property type="match status" value="1"/>
</dbReference>
<dbReference type="SUPFAM" id="SSF48576">
    <property type="entry name" value="Terpenoid synthases"/>
    <property type="match status" value="1"/>
</dbReference>
<dbReference type="Pfam" id="PF06330">
    <property type="entry name" value="TRI5"/>
    <property type="match status" value="1"/>
</dbReference>
<sequence>METLTERLLFTARASKDGDEISRIINIQIDYLPQSLLILFVVAILAALFKWPRKDPTSVGEYICHGSSVSKREYEEVVNGFLSDISFQAPDLKLDMGLKTRVENSLESHGISRGLIDQIGMCISTATKITCCAFPFVSHEAKEAIALYASYVITIDDLTSDILPDLENYVTQLILRQSHQHELLRGFTNFLGTQGELFGQFGGDMIVKGSMEFVSAAVIEQRRDKQLRLPPEASDYLVFFRAKTGVAEPFAFFCFPEDTNPEDRDLAGYIAAIPSIMLFLGYVNDLLSFYKEERKAGDCPGFIQAHAKLHGFTSFQSLYQLRNETIKEVQKVRSILSKNALMAEHINQFIHGYIFYHLCSERYKLDDLNIPAAVKARSRFQEMRKVRR</sequence>
<dbReference type="AlphaFoldDB" id="A0A9W9WJL9"/>
<gene>
    <name evidence="3" type="ORF">N7530_010021</name>
</gene>
<dbReference type="Proteomes" id="UP001147760">
    <property type="component" value="Unassembled WGS sequence"/>
</dbReference>
<proteinExistence type="inferred from homology"/>
<dbReference type="EMBL" id="JAPWDO010000006">
    <property type="protein sequence ID" value="KAJ5466234.1"/>
    <property type="molecule type" value="Genomic_DNA"/>
</dbReference>
<protein>
    <submittedName>
        <fullName evidence="3">Terpenoid synthase</fullName>
    </submittedName>
</protein>
<organism evidence="3 4">
    <name type="scientific">Penicillium desertorum</name>
    <dbReference type="NCBI Taxonomy" id="1303715"/>
    <lineage>
        <taxon>Eukaryota</taxon>
        <taxon>Fungi</taxon>
        <taxon>Dikarya</taxon>
        <taxon>Ascomycota</taxon>
        <taxon>Pezizomycotina</taxon>
        <taxon>Eurotiomycetes</taxon>
        <taxon>Eurotiomycetidae</taxon>
        <taxon>Eurotiales</taxon>
        <taxon>Aspergillaceae</taxon>
        <taxon>Penicillium</taxon>
    </lineage>
</organism>
<comment type="similarity">
    <text evidence="1">Belongs to the trichodiene synthase family.</text>
</comment>